<evidence type="ECO:0000313" key="3">
    <source>
        <dbReference type="EnsemblPlants" id="Pp3c27_2690V3.1"/>
    </source>
</evidence>
<reference evidence="2 4" key="2">
    <citation type="journal article" date="2018" name="Plant J.">
        <title>The Physcomitrella patens chromosome-scale assembly reveals moss genome structure and evolution.</title>
        <authorList>
            <person name="Lang D."/>
            <person name="Ullrich K.K."/>
            <person name="Murat F."/>
            <person name="Fuchs J."/>
            <person name="Jenkins J."/>
            <person name="Haas F.B."/>
            <person name="Piednoel M."/>
            <person name="Gundlach H."/>
            <person name="Van Bel M."/>
            <person name="Meyberg R."/>
            <person name="Vives C."/>
            <person name="Morata J."/>
            <person name="Symeonidi A."/>
            <person name="Hiss M."/>
            <person name="Muchero W."/>
            <person name="Kamisugi Y."/>
            <person name="Saleh O."/>
            <person name="Blanc G."/>
            <person name="Decker E.L."/>
            <person name="van Gessel N."/>
            <person name="Grimwood J."/>
            <person name="Hayes R.D."/>
            <person name="Graham S.W."/>
            <person name="Gunter L.E."/>
            <person name="McDaniel S.F."/>
            <person name="Hoernstein S.N.W."/>
            <person name="Larsson A."/>
            <person name="Li F.W."/>
            <person name="Perroud P.F."/>
            <person name="Phillips J."/>
            <person name="Ranjan P."/>
            <person name="Rokshar D.S."/>
            <person name="Rothfels C.J."/>
            <person name="Schneider L."/>
            <person name="Shu S."/>
            <person name="Stevenson D.W."/>
            <person name="Thummler F."/>
            <person name="Tillich M."/>
            <person name="Villarreal Aguilar J.C."/>
            <person name="Widiez T."/>
            <person name="Wong G.K."/>
            <person name="Wymore A."/>
            <person name="Zhang Y."/>
            <person name="Zimmer A.D."/>
            <person name="Quatrano R.S."/>
            <person name="Mayer K.F.X."/>
            <person name="Goodstein D."/>
            <person name="Casacuberta J.M."/>
            <person name="Vandepoele K."/>
            <person name="Reski R."/>
            <person name="Cuming A.C."/>
            <person name="Tuskan G.A."/>
            <person name="Maumus F."/>
            <person name="Salse J."/>
            <person name="Schmutz J."/>
            <person name="Rensing S.A."/>
        </authorList>
    </citation>
    <scope>NUCLEOTIDE SEQUENCE [LARGE SCALE GENOMIC DNA]</scope>
    <source>
        <strain evidence="3 4">cv. Gransden 2004</strain>
    </source>
</reference>
<sequence length="92" mass="10019">MTTKTTTAPNLGFMLATARRGCHPLGHPIPGNTACSTTQREAVMTNRAKRGEATTTAKRRNASRREKTFCTNNSQFIGAGIIQCNCNLEEMC</sequence>
<dbReference type="Gramene" id="Pp3c27_2690V3.2">
    <property type="protein sequence ID" value="Pp3c27_2690V3.2"/>
    <property type="gene ID" value="Pp3c27_2690"/>
</dbReference>
<reference evidence="2 4" key="1">
    <citation type="journal article" date="2008" name="Science">
        <title>The Physcomitrella genome reveals evolutionary insights into the conquest of land by plants.</title>
        <authorList>
            <person name="Rensing S."/>
            <person name="Lang D."/>
            <person name="Zimmer A."/>
            <person name="Terry A."/>
            <person name="Salamov A."/>
            <person name="Shapiro H."/>
            <person name="Nishiyama T."/>
            <person name="Perroud P.-F."/>
            <person name="Lindquist E."/>
            <person name="Kamisugi Y."/>
            <person name="Tanahashi T."/>
            <person name="Sakakibara K."/>
            <person name="Fujita T."/>
            <person name="Oishi K."/>
            <person name="Shin-I T."/>
            <person name="Kuroki Y."/>
            <person name="Toyoda A."/>
            <person name="Suzuki Y."/>
            <person name="Hashimoto A."/>
            <person name="Yamaguchi K."/>
            <person name="Sugano A."/>
            <person name="Kohara Y."/>
            <person name="Fujiyama A."/>
            <person name="Anterola A."/>
            <person name="Aoki S."/>
            <person name="Ashton N."/>
            <person name="Barbazuk W.B."/>
            <person name="Barker E."/>
            <person name="Bennetzen J."/>
            <person name="Bezanilla M."/>
            <person name="Blankenship R."/>
            <person name="Cho S.H."/>
            <person name="Dutcher S."/>
            <person name="Estelle M."/>
            <person name="Fawcett J.A."/>
            <person name="Gundlach H."/>
            <person name="Hanada K."/>
            <person name="Heyl A."/>
            <person name="Hicks K.A."/>
            <person name="Hugh J."/>
            <person name="Lohr M."/>
            <person name="Mayer K."/>
            <person name="Melkozernov A."/>
            <person name="Murata T."/>
            <person name="Nelson D."/>
            <person name="Pils B."/>
            <person name="Prigge M."/>
            <person name="Reiss B."/>
            <person name="Renner T."/>
            <person name="Rombauts S."/>
            <person name="Rushton P."/>
            <person name="Sanderfoot A."/>
            <person name="Schween G."/>
            <person name="Shiu S.-H."/>
            <person name="Stueber K."/>
            <person name="Theodoulou F.L."/>
            <person name="Tu H."/>
            <person name="Van de Peer Y."/>
            <person name="Verrier P.J."/>
            <person name="Waters E."/>
            <person name="Wood A."/>
            <person name="Yang L."/>
            <person name="Cove D."/>
            <person name="Cuming A."/>
            <person name="Hasebe M."/>
            <person name="Lucas S."/>
            <person name="Mishler D.B."/>
            <person name="Reski R."/>
            <person name="Grigoriev I."/>
            <person name="Quatrano R.S."/>
            <person name="Boore J.L."/>
        </authorList>
    </citation>
    <scope>NUCLEOTIDE SEQUENCE [LARGE SCALE GENOMIC DNA]</scope>
    <source>
        <strain evidence="3 4">cv. Gransden 2004</strain>
    </source>
</reference>
<dbReference type="Proteomes" id="UP000006727">
    <property type="component" value="Chromosome 27"/>
</dbReference>
<dbReference type="EnsemblPlants" id="Pp3c27_2690V3.1">
    <property type="protein sequence ID" value="Pp3c27_2690V3.1"/>
    <property type="gene ID" value="Pp3c27_2690"/>
</dbReference>
<dbReference type="Gramene" id="Pp3c27_2690V3.1">
    <property type="protein sequence ID" value="Pp3c27_2690V3.1"/>
    <property type="gene ID" value="Pp3c27_2690"/>
</dbReference>
<reference evidence="3" key="3">
    <citation type="submission" date="2020-12" db="UniProtKB">
        <authorList>
            <consortium name="EnsemblPlants"/>
        </authorList>
    </citation>
    <scope>IDENTIFICATION</scope>
</reference>
<dbReference type="EnsemblPlants" id="Pp3c27_2690V3.2">
    <property type="protein sequence ID" value="Pp3c27_2690V3.2"/>
    <property type="gene ID" value="Pp3c27_2690"/>
</dbReference>
<dbReference type="AlphaFoldDB" id="A0A2K1IAE8"/>
<dbReference type="EMBL" id="ABEU02000027">
    <property type="protein sequence ID" value="PNR26249.1"/>
    <property type="molecule type" value="Genomic_DNA"/>
</dbReference>
<evidence type="ECO:0000256" key="1">
    <source>
        <dbReference type="SAM" id="MobiDB-lite"/>
    </source>
</evidence>
<name>A0A2K1IAE8_PHYPA</name>
<keyword evidence="4" id="KW-1185">Reference proteome</keyword>
<accession>A0A2K1IAE8</accession>
<evidence type="ECO:0000313" key="2">
    <source>
        <dbReference type="EMBL" id="PNR26249.1"/>
    </source>
</evidence>
<organism evidence="2">
    <name type="scientific">Physcomitrium patens</name>
    <name type="common">Spreading-leaved earth moss</name>
    <name type="synonym">Physcomitrella patens</name>
    <dbReference type="NCBI Taxonomy" id="3218"/>
    <lineage>
        <taxon>Eukaryota</taxon>
        <taxon>Viridiplantae</taxon>
        <taxon>Streptophyta</taxon>
        <taxon>Embryophyta</taxon>
        <taxon>Bryophyta</taxon>
        <taxon>Bryophytina</taxon>
        <taxon>Bryopsida</taxon>
        <taxon>Funariidae</taxon>
        <taxon>Funariales</taxon>
        <taxon>Funariaceae</taxon>
        <taxon>Physcomitrium</taxon>
    </lineage>
</organism>
<dbReference type="InParanoid" id="A0A2K1IAE8"/>
<feature type="region of interest" description="Disordered" evidence="1">
    <location>
        <begin position="45"/>
        <end position="65"/>
    </location>
</feature>
<evidence type="ECO:0000313" key="4">
    <source>
        <dbReference type="Proteomes" id="UP000006727"/>
    </source>
</evidence>
<proteinExistence type="predicted"/>
<gene>
    <name evidence="2" type="ORF">PHYPA_030823</name>
</gene>
<protein>
    <submittedName>
        <fullName evidence="2 3">Uncharacterized protein</fullName>
    </submittedName>
</protein>